<proteinExistence type="predicted"/>
<reference evidence="1" key="2">
    <citation type="submission" date="2021-04" db="EMBL/GenBank/DDBJ databases">
        <authorList>
            <person name="Gilroy R."/>
        </authorList>
    </citation>
    <scope>NUCLEOTIDE SEQUENCE</scope>
    <source>
        <strain evidence="1">ChiSjej1B19-5720</strain>
    </source>
</reference>
<gene>
    <name evidence="1" type="ORF">IAA06_13830</name>
</gene>
<reference evidence="1" key="1">
    <citation type="journal article" date="2021" name="PeerJ">
        <title>Extensive microbial diversity within the chicken gut microbiome revealed by metagenomics and culture.</title>
        <authorList>
            <person name="Gilroy R."/>
            <person name="Ravi A."/>
            <person name="Getino M."/>
            <person name="Pursley I."/>
            <person name="Horton D.L."/>
            <person name="Alikhan N.F."/>
            <person name="Baker D."/>
            <person name="Gharbi K."/>
            <person name="Hall N."/>
            <person name="Watson M."/>
            <person name="Adriaenssens E.M."/>
            <person name="Foster-Nyarko E."/>
            <person name="Jarju S."/>
            <person name="Secka A."/>
            <person name="Antonio M."/>
            <person name="Oren A."/>
            <person name="Chaudhuri R.R."/>
            <person name="La Ragione R."/>
            <person name="Hildebrand F."/>
            <person name="Pallen M.J."/>
        </authorList>
    </citation>
    <scope>NUCLEOTIDE SEQUENCE</scope>
    <source>
        <strain evidence="1">ChiSjej1B19-5720</strain>
    </source>
</reference>
<protein>
    <submittedName>
        <fullName evidence="1">Uncharacterized protein</fullName>
    </submittedName>
</protein>
<dbReference type="Proteomes" id="UP000823842">
    <property type="component" value="Unassembled WGS sequence"/>
</dbReference>
<evidence type="ECO:0000313" key="1">
    <source>
        <dbReference type="EMBL" id="HJB29848.1"/>
    </source>
</evidence>
<evidence type="ECO:0000313" key="2">
    <source>
        <dbReference type="Proteomes" id="UP000823842"/>
    </source>
</evidence>
<name>A0A9D2RX00_9FIRM</name>
<dbReference type="Gene3D" id="3.20.20.70">
    <property type="entry name" value="Aldolase class I"/>
    <property type="match status" value="1"/>
</dbReference>
<dbReference type="EMBL" id="DWYZ01000264">
    <property type="protein sequence ID" value="HJB29848.1"/>
    <property type="molecule type" value="Genomic_DNA"/>
</dbReference>
<dbReference type="AlphaFoldDB" id="A0A9D2RX00"/>
<dbReference type="InterPro" id="IPR013785">
    <property type="entry name" value="Aldolase_TIM"/>
</dbReference>
<accession>A0A9D2RX00</accession>
<comment type="caution">
    <text evidence="1">The sequence shown here is derived from an EMBL/GenBank/DDBJ whole genome shotgun (WGS) entry which is preliminary data.</text>
</comment>
<sequence length="109" mass="11978">YIVSSTQDGVKKLKEAAGEDTEFVMYFPEAHILPAVQAMTQDSPLTVGCQSVYLDDVAAGHNFGAFTANRTAKAMNRRTGLCRLAYFSHPLRFFCITDGRTGKLGRVVE</sequence>
<feature type="non-terminal residue" evidence="1">
    <location>
        <position position="1"/>
    </location>
</feature>
<organism evidence="1 2">
    <name type="scientific">Candidatus Blautia faecavium</name>
    <dbReference type="NCBI Taxonomy" id="2838487"/>
    <lineage>
        <taxon>Bacteria</taxon>
        <taxon>Bacillati</taxon>
        <taxon>Bacillota</taxon>
        <taxon>Clostridia</taxon>
        <taxon>Lachnospirales</taxon>
        <taxon>Lachnospiraceae</taxon>
        <taxon>Blautia</taxon>
    </lineage>
</organism>